<dbReference type="SUPFAM" id="SSF55031">
    <property type="entry name" value="Bacterial exopeptidase dimerisation domain"/>
    <property type="match status" value="1"/>
</dbReference>
<organism evidence="6 7">
    <name type="scientific">Klebsiella pneumoniae</name>
    <dbReference type="NCBI Taxonomy" id="573"/>
    <lineage>
        <taxon>Bacteria</taxon>
        <taxon>Pseudomonadati</taxon>
        <taxon>Pseudomonadota</taxon>
        <taxon>Gammaproteobacteria</taxon>
        <taxon>Enterobacterales</taxon>
        <taxon>Enterobacteriaceae</taxon>
        <taxon>Klebsiella/Raoultella group</taxon>
        <taxon>Klebsiella</taxon>
        <taxon>Klebsiella pneumoniae complex</taxon>
    </lineage>
</organism>
<keyword evidence="4" id="KW-0170">Cobalt</keyword>
<dbReference type="GO" id="GO:0006526">
    <property type="term" value="P:L-arginine biosynthetic process"/>
    <property type="evidence" value="ECO:0007669"/>
    <property type="project" value="TreeGrafter"/>
</dbReference>
<gene>
    <name evidence="6" type="ORF">Q6294_33015</name>
</gene>
<evidence type="ECO:0000256" key="2">
    <source>
        <dbReference type="ARBA" id="ARBA00022723"/>
    </source>
</evidence>
<dbReference type="InterPro" id="IPR011650">
    <property type="entry name" value="Peptidase_M20_dimer"/>
</dbReference>
<comment type="caution">
    <text evidence="6">The sequence shown here is derived from an EMBL/GenBank/DDBJ whole genome shotgun (WGS) entry which is preliminary data.</text>
</comment>
<feature type="non-terminal residue" evidence="6">
    <location>
        <position position="81"/>
    </location>
</feature>
<keyword evidence="3" id="KW-0378">Hydrolase</keyword>
<evidence type="ECO:0000256" key="4">
    <source>
        <dbReference type="ARBA" id="ARBA00023285"/>
    </source>
</evidence>
<dbReference type="EMBL" id="JAUUIA010001191">
    <property type="protein sequence ID" value="MDP0971761.1"/>
    <property type="molecule type" value="Genomic_DNA"/>
</dbReference>
<evidence type="ECO:0000259" key="5">
    <source>
        <dbReference type="Pfam" id="PF07687"/>
    </source>
</evidence>
<dbReference type="Gene3D" id="3.30.70.360">
    <property type="match status" value="1"/>
</dbReference>
<reference evidence="6" key="1">
    <citation type="submission" date="2023-07" db="EMBL/GenBank/DDBJ databases">
        <authorList>
            <person name="Peng Z."/>
        </authorList>
    </citation>
    <scope>NUCLEOTIDE SEQUENCE</scope>
    <source>
        <strain evidence="6">KP219</strain>
    </source>
</reference>
<sequence length="81" mass="8985">CHSAYAPQGVNAIRYAARLINHLDRLGVRLARQQDSRFSPPFSTLQVGTIQGGAALNIVPQSCRFDFEIRYLPGMRPEAVT</sequence>
<feature type="domain" description="Peptidase M20 dimerisation" evidence="5">
    <location>
        <begin position="1"/>
        <end position="80"/>
    </location>
</feature>
<dbReference type="PANTHER" id="PTHR43808:SF31">
    <property type="entry name" value="N-ACETYL-L-CITRULLINE DEACETYLASE"/>
    <property type="match status" value="1"/>
</dbReference>
<dbReference type="RefSeq" id="WP_305202765.1">
    <property type="nucleotide sequence ID" value="NZ_JAUUIA010001191.1"/>
</dbReference>
<dbReference type="PANTHER" id="PTHR43808">
    <property type="entry name" value="ACETYLORNITHINE DEACETYLASE"/>
    <property type="match status" value="1"/>
</dbReference>
<protein>
    <submittedName>
        <fullName evidence="6">Peptidase dimerization domain-containing protein</fullName>
    </submittedName>
</protein>
<evidence type="ECO:0000313" key="7">
    <source>
        <dbReference type="Proteomes" id="UP001244490"/>
    </source>
</evidence>
<keyword evidence="2" id="KW-0479">Metal-binding</keyword>
<dbReference type="GO" id="GO:0008777">
    <property type="term" value="F:acetylornithine deacetylase activity"/>
    <property type="evidence" value="ECO:0007669"/>
    <property type="project" value="TreeGrafter"/>
</dbReference>
<accession>A0AAW8AKM5</accession>
<dbReference type="InterPro" id="IPR050072">
    <property type="entry name" value="Peptidase_M20A"/>
</dbReference>
<evidence type="ECO:0000256" key="3">
    <source>
        <dbReference type="ARBA" id="ARBA00022801"/>
    </source>
</evidence>
<evidence type="ECO:0000256" key="1">
    <source>
        <dbReference type="ARBA" id="ARBA00001941"/>
    </source>
</evidence>
<dbReference type="Pfam" id="PF07687">
    <property type="entry name" value="M20_dimer"/>
    <property type="match status" value="1"/>
</dbReference>
<dbReference type="InterPro" id="IPR036264">
    <property type="entry name" value="Bact_exopeptidase_dim_dom"/>
</dbReference>
<proteinExistence type="predicted"/>
<name>A0AAW8AKM5_KLEPN</name>
<dbReference type="Proteomes" id="UP001244490">
    <property type="component" value="Unassembled WGS sequence"/>
</dbReference>
<feature type="non-terminal residue" evidence="6">
    <location>
        <position position="1"/>
    </location>
</feature>
<comment type="cofactor">
    <cofactor evidence="1">
        <name>Co(2+)</name>
        <dbReference type="ChEBI" id="CHEBI:48828"/>
    </cofactor>
</comment>
<dbReference type="AlphaFoldDB" id="A0AAW8AKM5"/>
<evidence type="ECO:0000313" key="6">
    <source>
        <dbReference type="EMBL" id="MDP0971761.1"/>
    </source>
</evidence>